<evidence type="ECO:0000259" key="6">
    <source>
        <dbReference type="PROSITE" id="PS01124"/>
    </source>
</evidence>
<name>A0ABS1KKJ8_9BACT</name>
<dbReference type="Gene3D" id="3.40.50.10070">
    <property type="entry name" value="TolB, N-terminal domain"/>
    <property type="match status" value="1"/>
</dbReference>
<accession>A0ABS1KKJ8</accession>
<dbReference type="InterPro" id="IPR018060">
    <property type="entry name" value="HTH_AraC"/>
</dbReference>
<keyword evidence="8" id="KW-1185">Reference proteome</keyword>
<dbReference type="PROSITE" id="PS00041">
    <property type="entry name" value="HTH_ARAC_FAMILY_1"/>
    <property type="match status" value="1"/>
</dbReference>
<reference evidence="7 8" key="1">
    <citation type="submission" date="2021-01" db="EMBL/GenBank/DDBJ databases">
        <title>Chryseolinea sp. Jin1 Genome sequencing and assembly.</title>
        <authorList>
            <person name="Kim I."/>
        </authorList>
    </citation>
    <scope>NUCLEOTIDE SEQUENCE [LARGE SCALE GENOMIC DNA]</scope>
    <source>
        <strain evidence="7 8">Jin1</strain>
    </source>
</reference>
<dbReference type="InterPro" id="IPR009057">
    <property type="entry name" value="Homeodomain-like_sf"/>
</dbReference>
<dbReference type="EMBL" id="JAERRB010000001">
    <property type="protein sequence ID" value="MBL0739983.1"/>
    <property type="molecule type" value="Genomic_DNA"/>
</dbReference>
<dbReference type="RefSeq" id="WP_202006943.1">
    <property type="nucleotide sequence ID" value="NZ_JAERRB010000001.1"/>
</dbReference>
<keyword evidence="3" id="KW-0804">Transcription</keyword>
<dbReference type="SMART" id="SM00028">
    <property type="entry name" value="TPR"/>
    <property type="match status" value="5"/>
</dbReference>
<keyword evidence="5" id="KW-0812">Transmembrane</keyword>
<evidence type="ECO:0000256" key="1">
    <source>
        <dbReference type="ARBA" id="ARBA00023015"/>
    </source>
</evidence>
<proteinExistence type="predicted"/>
<feature type="domain" description="HTH araC/xylS-type" evidence="6">
    <location>
        <begin position="23"/>
        <end position="122"/>
    </location>
</feature>
<dbReference type="Gene3D" id="1.25.40.10">
    <property type="entry name" value="Tetratricopeptide repeat domain"/>
    <property type="match status" value="2"/>
</dbReference>
<gene>
    <name evidence="7" type="ORF">JI741_02080</name>
</gene>
<dbReference type="PROSITE" id="PS50005">
    <property type="entry name" value="TPR"/>
    <property type="match status" value="1"/>
</dbReference>
<evidence type="ECO:0000256" key="2">
    <source>
        <dbReference type="ARBA" id="ARBA00023125"/>
    </source>
</evidence>
<sequence>MKHPTLQLPAMPESPQPESSFLIELTAVVEKNIANEQFGVSELADAMNMSRSNLLRKVKKETNLSVSQLINQVRLKRAMELLRQSSLNVSEVSHQVGFNSTSYFIKCFREYYGYPPGEAGRRDVVTPSETAVLPETNREVPPRRLTRTTLGLMLAVGILVLTAGGYFIWSRTNHRSGTEEISIAVLPFKNDSNDSSNVYLINGLMEATLNNLQKIEDLRVISRTSVEKYRNASRSIPEMAKELNVKYFVEGSGQKIGDRIVLNIQLIDGETDKHLWSNQYRREAKDIFELQQEIAKNISQEIEVIITPEEERRIEKKPTDDLVAYDYFLKGKDLFYRDDLIGAIPWLNKAIEKDPKFSLAYATATMVYYYLDIFDVEKKHTADIDNYAEKAILYEARSSESMIAKALSFAQKRQYELSIPYFEKALEYDPHSGLVLHFLTEFYNIHVPNPAKYLEYAIQKVKADKGADSVTTGFNYFHLGNALLQNGFLDDAMRYATKSLQLNAKGFFAGYVYDYTFYAKDRDAGKARDRLLARWKKDTLRFDVLQEVGKMNTMLGDYKAATACYDRAVARMNLYHMDIFKHEYLRFGVAYARTGQKEKAERYLQQFKTFADNDRTMYKDLYLTTYYAYTGEANKAMKLFERFATQDNFIFWVLLLRIDPVCDDLRKDPKFDAVMKEIERKYWKKHAQLNEQWGEDFRDL</sequence>
<keyword evidence="5" id="KW-0472">Membrane</keyword>
<feature type="transmembrane region" description="Helical" evidence="5">
    <location>
        <begin position="150"/>
        <end position="169"/>
    </location>
</feature>
<dbReference type="Gene3D" id="1.10.10.60">
    <property type="entry name" value="Homeodomain-like"/>
    <property type="match status" value="2"/>
</dbReference>
<feature type="repeat" description="TPR" evidence="4">
    <location>
        <begin position="399"/>
        <end position="432"/>
    </location>
</feature>
<evidence type="ECO:0000313" key="8">
    <source>
        <dbReference type="Proteomes" id="UP000613030"/>
    </source>
</evidence>
<evidence type="ECO:0000256" key="5">
    <source>
        <dbReference type="SAM" id="Phobius"/>
    </source>
</evidence>
<dbReference type="SUPFAM" id="SSF48452">
    <property type="entry name" value="TPR-like"/>
    <property type="match status" value="1"/>
</dbReference>
<protein>
    <submittedName>
        <fullName evidence="7">Helix-turn-helix domain-containing protein</fullName>
    </submittedName>
</protein>
<dbReference type="InterPro" id="IPR011990">
    <property type="entry name" value="TPR-like_helical_dom_sf"/>
</dbReference>
<keyword evidence="2" id="KW-0238">DNA-binding</keyword>
<keyword evidence="5" id="KW-1133">Transmembrane helix</keyword>
<evidence type="ECO:0000256" key="3">
    <source>
        <dbReference type="ARBA" id="ARBA00023163"/>
    </source>
</evidence>
<dbReference type="PANTHER" id="PTHR43280">
    <property type="entry name" value="ARAC-FAMILY TRANSCRIPTIONAL REGULATOR"/>
    <property type="match status" value="1"/>
</dbReference>
<comment type="caution">
    <text evidence="7">The sequence shown here is derived from an EMBL/GenBank/DDBJ whole genome shotgun (WGS) entry which is preliminary data.</text>
</comment>
<keyword evidence="1" id="KW-0805">Transcription regulation</keyword>
<dbReference type="Pfam" id="PF12833">
    <property type="entry name" value="HTH_18"/>
    <property type="match status" value="1"/>
</dbReference>
<dbReference type="SUPFAM" id="SSF46689">
    <property type="entry name" value="Homeodomain-like"/>
    <property type="match status" value="1"/>
</dbReference>
<dbReference type="PROSITE" id="PS01124">
    <property type="entry name" value="HTH_ARAC_FAMILY_2"/>
    <property type="match status" value="1"/>
</dbReference>
<dbReference type="InterPro" id="IPR019734">
    <property type="entry name" value="TPR_rpt"/>
</dbReference>
<organism evidence="7 8">
    <name type="scientific">Chryseolinea lacunae</name>
    <dbReference type="NCBI Taxonomy" id="2801331"/>
    <lineage>
        <taxon>Bacteria</taxon>
        <taxon>Pseudomonadati</taxon>
        <taxon>Bacteroidota</taxon>
        <taxon>Cytophagia</taxon>
        <taxon>Cytophagales</taxon>
        <taxon>Fulvivirgaceae</taxon>
        <taxon>Chryseolinea</taxon>
    </lineage>
</organism>
<dbReference type="Proteomes" id="UP000613030">
    <property type="component" value="Unassembled WGS sequence"/>
</dbReference>
<evidence type="ECO:0000256" key="4">
    <source>
        <dbReference type="PROSITE-ProRule" id="PRU00339"/>
    </source>
</evidence>
<keyword evidence="4" id="KW-0802">TPR repeat</keyword>
<evidence type="ECO:0000313" key="7">
    <source>
        <dbReference type="EMBL" id="MBL0739983.1"/>
    </source>
</evidence>
<dbReference type="PANTHER" id="PTHR43280:SF2">
    <property type="entry name" value="HTH-TYPE TRANSCRIPTIONAL REGULATOR EXSA"/>
    <property type="match status" value="1"/>
</dbReference>
<dbReference type="Pfam" id="PF13181">
    <property type="entry name" value="TPR_8"/>
    <property type="match status" value="1"/>
</dbReference>
<dbReference type="SMART" id="SM00342">
    <property type="entry name" value="HTH_ARAC"/>
    <property type="match status" value="1"/>
</dbReference>
<dbReference type="InterPro" id="IPR018062">
    <property type="entry name" value="HTH_AraC-typ_CS"/>
</dbReference>